<organism evidence="1 2">
    <name type="scientific">Mytilus coruscus</name>
    <name type="common">Sea mussel</name>
    <dbReference type="NCBI Taxonomy" id="42192"/>
    <lineage>
        <taxon>Eukaryota</taxon>
        <taxon>Metazoa</taxon>
        <taxon>Spiralia</taxon>
        <taxon>Lophotrochozoa</taxon>
        <taxon>Mollusca</taxon>
        <taxon>Bivalvia</taxon>
        <taxon>Autobranchia</taxon>
        <taxon>Pteriomorphia</taxon>
        <taxon>Mytilida</taxon>
        <taxon>Mytiloidea</taxon>
        <taxon>Mytilidae</taxon>
        <taxon>Mytilinae</taxon>
        <taxon>Mytilus</taxon>
    </lineage>
</organism>
<dbReference type="AlphaFoldDB" id="A0A6J8EKW0"/>
<evidence type="ECO:0000313" key="1">
    <source>
        <dbReference type="EMBL" id="CAC5420563.1"/>
    </source>
</evidence>
<reference evidence="1 2" key="1">
    <citation type="submission" date="2020-06" db="EMBL/GenBank/DDBJ databases">
        <authorList>
            <person name="Li R."/>
            <person name="Bekaert M."/>
        </authorList>
    </citation>
    <scope>NUCLEOTIDE SEQUENCE [LARGE SCALE GENOMIC DNA]</scope>
    <source>
        <strain evidence="2">wild</strain>
    </source>
</reference>
<name>A0A6J8EKW0_MYTCO</name>
<evidence type="ECO:0000313" key="2">
    <source>
        <dbReference type="Proteomes" id="UP000507470"/>
    </source>
</evidence>
<sequence>MWRTHHKFCTVVMVGRYRSHIRFETVIRSITSACFTQTSNRGMTSQRICTTQGNPSAWTSRKERYVPLYKAMLKCQIRKRSTGPRSSKIDSVLQKIVESLETKGEEVTPTNYAELRNKLVLLVNYGCDIHLIPKHIDIFDLSSSEIQEQGERLKAANMSNFTPDLFLTKDETMVVSGNKKLTMGKKSSTRDEILRKKLKCTTQTEWHQIKKHFPYKNTFNSTLILFVQACAKVDLLLEFGLSATEIKSHPQVLSKQIMSIQQRIEWIKKVRTIRI</sequence>
<keyword evidence="2" id="KW-1185">Reference proteome</keyword>
<accession>A0A6J8EKW0</accession>
<dbReference type="OrthoDB" id="75923at2759"/>
<gene>
    <name evidence="1" type="ORF">MCOR_52780</name>
</gene>
<proteinExistence type="predicted"/>
<protein>
    <submittedName>
        <fullName evidence="1">Uncharacterized protein</fullName>
    </submittedName>
</protein>
<dbReference type="Proteomes" id="UP000507470">
    <property type="component" value="Unassembled WGS sequence"/>
</dbReference>
<dbReference type="EMBL" id="CACVKT020009160">
    <property type="protein sequence ID" value="CAC5420563.1"/>
    <property type="molecule type" value="Genomic_DNA"/>
</dbReference>